<dbReference type="CDD" id="cd00063">
    <property type="entry name" value="FN3"/>
    <property type="match status" value="1"/>
</dbReference>
<dbReference type="AlphaFoldDB" id="A0A3P7P6Y6"/>
<feature type="domain" description="Fibronectin type-III" evidence="3">
    <location>
        <begin position="94"/>
        <end position="183"/>
    </location>
</feature>
<dbReference type="Pfam" id="PF00041">
    <property type="entry name" value="fn3"/>
    <property type="match status" value="1"/>
</dbReference>
<keyword evidence="2" id="KW-0472">Membrane</keyword>
<evidence type="ECO:0000256" key="1">
    <source>
        <dbReference type="ARBA" id="ARBA00022737"/>
    </source>
</evidence>
<dbReference type="SMART" id="SM00060">
    <property type="entry name" value="FN3"/>
    <property type="match status" value="1"/>
</dbReference>
<dbReference type="InterPro" id="IPR050991">
    <property type="entry name" value="ECM_Regulatory_Proteins"/>
</dbReference>
<feature type="transmembrane region" description="Helical" evidence="2">
    <location>
        <begin position="189"/>
        <end position="208"/>
    </location>
</feature>
<evidence type="ECO:0000256" key="2">
    <source>
        <dbReference type="SAM" id="Phobius"/>
    </source>
</evidence>
<feature type="domain" description="Fibronectin type-III" evidence="3">
    <location>
        <begin position="1"/>
        <end position="92"/>
    </location>
</feature>
<keyword evidence="2" id="KW-0812">Transmembrane</keyword>
<dbReference type="InterPro" id="IPR036116">
    <property type="entry name" value="FN3_sf"/>
</dbReference>
<dbReference type="InterPro" id="IPR013783">
    <property type="entry name" value="Ig-like_fold"/>
</dbReference>
<sequence>MTGSSLEAKWVAPAYAPGEVSKYQWVLYTGSFPTKTETATQTTHTFQGLDTNSIYRVGVSAIIAPNDQHLGGGMGPESLSDFVGSPVAVPEPEAPTILKAEVVGPNAIKLTWTAPSNVLVYYYKVIITDAGGMSRTEVAAASDVLRLLTGLKPNTEYNIVMRAASMEKESGDSKPATATTAHGVSHRSLALLLTSSLSFFFFFFVLLII</sequence>
<dbReference type="SUPFAM" id="SSF49265">
    <property type="entry name" value="Fibronectin type III"/>
    <property type="match status" value="1"/>
</dbReference>
<evidence type="ECO:0000259" key="3">
    <source>
        <dbReference type="PROSITE" id="PS50853"/>
    </source>
</evidence>
<accession>A0A3P7P6Y6</accession>
<keyword evidence="1" id="KW-0677">Repeat</keyword>
<dbReference type="InterPro" id="IPR003961">
    <property type="entry name" value="FN3_dom"/>
</dbReference>
<keyword evidence="5" id="KW-1185">Reference proteome</keyword>
<dbReference type="Proteomes" id="UP000281553">
    <property type="component" value="Unassembled WGS sequence"/>
</dbReference>
<dbReference type="Gene3D" id="2.60.40.10">
    <property type="entry name" value="Immunoglobulins"/>
    <property type="match status" value="1"/>
</dbReference>
<protein>
    <recommendedName>
        <fullName evidence="3">Fibronectin type-III domain-containing protein</fullName>
    </recommendedName>
</protein>
<gene>
    <name evidence="4" type="ORF">DILT_LOCUS9717</name>
</gene>
<dbReference type="EMBL" id="UYRU01057676">
    <property type="protein sequence ID" value="VDN13886.1"/>
    <property type="molecule type" value="Genomic_DNA"/>
</dbReference>
<proteinExistence type="predicted"/>
<evidence type="ECO:0000313" key="5">
    <source>
        <dbReference type="Proteomes" id="UP000281553"/>
    </source>
</evidence>
<reference evidence="4 5" key="1">
    <citation type="submission" date="2018-11" db="EMBL/GenBank/DDBJ databases">
        <authorList>
            <consortium name="Pathogen Informatics"/>
        </authorList>
    </citation>
    <scope>NUCLEOTIDE SEQUENCE [LARGE SCALE GENOMIC DNA]</scope>
</reference>
<dbReference type="PANTHER" id="PTHR46708:SF2">
    <property type="entry name" value="FIBRONECTIN TYPE-III DOMAIN-CONTAINING PROTEIN"/>
    <property type="match status" value="1"/>
</dbReference>
<organism evidence="4 5">
    <name type="scientific">Dibothriocephalus latus</name>
    <name type="common">Fish tapeworm</name>
    <name type="synonym">Diphyllobothrium latum</name>
    <dbReference type="NCBI Taxonomy" id="60516"/>
    <lineage>
        <taxon>Eukaryota</taxon>
        <taxon>Metazoa</taxon>
        <taxon>Spiralia</taxon>
        <taxon>Lophotrochozoa</taxon>
        <taxon>Platyhelminthes</taxon>
        <taxon>Cestoda</taxon>
        <taxon>Eucestoda</taxon>
        <taxon>Diphyllobothriidea</taxon>
        <taxon>Diphyllobothriidae</taxon>
        <taxon>Dibothriocephalus</taxon>
    </lineage>
</organism>
<dbReference type="PANTHER" id="PTHR46708">
    <property type="entry name" value="TENASCIN"/>
    <property type="match status" value="1"/>
</dbReference>
<name>A0A3P7P6Y6_DIBLA</name>
<keyword evidence="2" id="KW-1133">Transmembrane helix</keyword>
<dbReference type="OrthoDB" id="6136057at2759"/>
<evidence type="ECO:0000313" key="4">
    <source>
        <dbReference type="EMBL" id="VDN13886.1"/>
    </source>
</evidence>
<dbReference type="PROSITE" id="PS50853">
    <property type="entry name" value="FN3"/>
    <property type="match status" value="2"/>
</dbReference>